<comment type="subcellular location">
    <subcellularLocation>
        <location evidence="1 8 9">Nucleus</location>
    </subcellularLocation>
</comment>
<proteinExistence type="inferred from homology"/>
<feature type="DNA-binding region" description="Homeobox" evidence="8">
    <location>
        <begin position="40"/>
        <end position="99"/>
    </location>
</feature>
<dbReference type="InterPro" id="IPR045224">
    <property type="entry name" value="HDZip_class_I_plant"/>
</dbReference>
<evidence type="ECO:0000256" key="2">
    <source>
        <dbReference type="ARBA" id="ARBA00023015"/>
    </source>
</evidence>
<dbReference type="GO" id="GO:0000981">
    <property type="term" value="F:DNA-binding transcription factor activity, RNA polymerase II-specific"/>
    <property type="evidence" value="ECO:0007669"/>
    <property type="project" value="UniProtKB-UniRule"/>
</dbReference>
<dbReference type="PROSITE" id="PS00027">
    <property type="entry name" value="HOMEOBOX_1"/>
    <property type="match status" value="1"/>
</dbReference>
<dbReference type="GO" id="GO:0043565">
    <property type="term" value="F:sequence-specific DNA binding"/>
    <property type="evidence" value="ECO:0007669"/>
    <property type="project" value="TreeGrafter"/>
</dbReference>
<dbReference type="OrthoDB" id="6159439at2759"/>
<evidence type="ECO:0000256" key="1">
    <source>
        <dbReference type="ARBA" id="ARBA00004123"/>
    </source>
</evidence>
<name>A0A9D5C4T1_9LILI</name>
<dbReference type="PANTHER" id="PTHR24326">
    <property type="entry name" value="HOMEOBOX-LEUCINE ZIPPER PROTEIN"/>
    <property type="match status" value="1"/>
</dbReference>
<dbReference type="Pfam" id="PF00046">
    <property type="entry name" value="Homeodomain"/>
    <property type="match status" value="1"/>
</dbReference>
<sequence>MISEYMMTQLDDQEIKKPHSITGSLVKQKRLGKKVKRISGNKEKRRLSEEQVKSLEMHFEREHKLEMKRKVHLAAELGLDANQVAVWFQNRRARWKHKQMEKEYEKLKAMHKIILGEKCILENEVLNLKEKITEAEERMKKLTVYSNGAFTEFDGHCSTSYSCSIGEEQTLVGEFGDQRSKEYMNIECIDEQHMNEHCMTWWLDYV</sequence>
<evidence type="ECO:0000256" key="9">
    <source>
        <dbReference type="RuleBase" id="RU000682"/>
    </source>
</evidence>
<dbReference type="PROSITE" id="PS50071">
    <property type="entry name" value="HOMEOBOX_2"/>
    <property type="match status" value="1"/>
</dbReference>
<evidence type="ECO:0000256" key="4">
    <source>
        <dbReference type="ARBA" id="ARBA00023155"/>
    </source>
</evidence>
<keyword evidence="14" id="KW-1185">Reference proteome</keyword>
<dbReference type="InterPro" id="IPR000047">
    <property type="entry name" value="HTH_motif"/>
</dbReference>
<comment type="similarity">
    <text evidence="7 10">Belongs to the HD-ZIP homeobox family. Class I subfamily.</text>
</comment>
<keyword evidence="5 10" id="KW-0804">Transcription</keyword>
<keyword evidence="6 8" id="KW-0539">Nucleus</keyword>
<evidence type="ECO:0000256" key="11">
    <source>
        <dbReference type="SAM" id="Coils"/>
    </source>
</evidence>
<dbReference type="Gene3D" id="1.10.10.60">
    <property type="entry name" value="Homeodomain-like"/>
    <property type="match status" value="1"/>
</dbReference>
<keyword evidence="4 8" id="KW-0371">Homeobox</keyword>
<evidence type="ECO:0000259" key="12">
    <source>
        <dbReference type="PROSITE" id="PS50071"/>
    </source>
</evidence>
<dbReference type="GO" id="GO:0005634">
    <property type="term" value="C:nucleus"/>
    <property type="evidence" value="ECO:0007669"/>
    <property type="project" value="UniProtKB-SubCell"/>
</dbReference>
<evidence type="ECO:0000313" key="13">
    <source>
        <dbReference type="EMBL" id="KAJ0966308.1"/>
    </source>
</evidence>
<evidence type="ECO:0000256" key="3">
    <source>
        <dbReference type="ARBA" id="ARBA00023125"/>
    </source>
</evidence>
<reference evidence="13" key="2">
    <citation type="journal article" date="2022" name="Hortic Res">
        <title>The genome of Dioscorea zingiberensis sheds light on the biosynthesis, origin and evolution of the medicinally important diosgenin saponins.</title>
        <authorList>
            <person name="Li Y."/>
            <person name="Tan C."/>
            <person name="Li Z."/>
            <person name="Guo J."/>
            <person name="Li S."/>
            <person name="Chen X."/>
            <person name="Wang C."/>
            <person name="Dai X."/>
            <person name="Yang H."/>
            <person name="Song W."/>
            <person name="Hou L."/>
            <person name="Xu J."/>
            <person name="Tong Z."/>
            <person name="Xu A."/>
            <person name="Yuan X."/>
            <person name="Wang W."/>
            <person name="Yang Q."/>
            <person name="Chen L."/>
            <person name="Sun Z."/>
            <person name="Wang K."/>
            <person name="Pan B."/>
            <person name="Chen J."/>
            <person name="Bao Y."/>
            <person name="Liu F."/>
            <person name="Qi X."/>
            <person name="Gang D.R."/>
            <person name="Wen J."/>
            <person name="Li J."/>
        </authorList>
    </citation>
    <scope>NUCLEOTIDE SEQUENCE</scope>
    <source>
        <strain evidence="13">Dzin_1.0</strain>
    </source>
</reference>
<keyword evidence="11" id="KW-0175">Coiled coil</keyword>
<comment type="caution">
    <text evidence="13">The sequence shown here is derived from an EMBL/GenBank/DDBJ whole genome shotgun (WGS) entry which is preliminary data.</text>
</comment>
<dbReference type="InterPro" id="IPR009057">
    <property type="entry name" value="Homeodomain-like_sf"/>
</dbReference>
<dbReference type="InterPro" id="IPR017970">
    <property type="entry name" value="Homeobox_CS"/>
</dbReference>
<dbReference type="CDD" id="cd00086">
    <property type="entry name" value="homeodomain"/>
    <property type="match status" value="1"/>
</dbReference>
<dbReference type="InterPro" id="IPR001356">
    <property type="entry name" value="HD"/>
</dbReference>
<evidence type="ECO:0000256" key="10">
    <source>
        <dbReference type="RuleBase" id="RU369038"/>
    </source>
</evidence>
<protein>
    <recommendedName>
        <fullName evidence="10">Homeobox-leucine zipper protein</fullName>
    </recommendedName>
    <alternativeName>
        <fullName evidence="10">HD-ZIP protein</fullName>
    </alternativeName>
    <alternativeName>
        <fullName evidence="10">Homeodomain transcription factor</fullName>
    </alternativeName>
</protein>
<dbReference type="PANTHER" id="PTHR24326:SF527">
    <property type="entry name" value="HOMEOBOX-LEUCINE ZIPPER PROTEIN ATHB-40"/>
    <property type="match status" value="1"/>
</dbReference>
<dbReference type="EMBL" id="JAGGNH010000008">
    <property type="protein sequence ID" value="KAJ0966308.1"/>
    <property type="molecule type" value="Genomic_DNA"/>
</dbReference>
<keyword evidence="3 8" id="KW-0238">DNA-binding</keyword>
<dbReference type="GO" id="GO:0045893">
    <property type="term" value="P:positive regulation of DNA-templated transcription"/>
    <property type="evidence" value="ECO:0007669"/>
    <property type="project" value="TreeGrafter"/>
</dbReference>
<dbReference type="Proteomes" id="UP001085076">
    <property type="component" value="Miscellaneous, Linkage group lg08"/>
</dbReference>
<evidence type="ECO:0000256" key="7">
    <source>
        <dbReference type="ARBA" id="ARBA00025748"/>
    </source>
</evidence>
<evidence type="ECO:0000256" key="6">
    <source>
        <dbReference type="ARBA" id="ARBA00023242"/>
    </source>
</evidence>
<reference evidence="13" key="1">
    <citation type="submission" date="2021-03" db="EMBL/GenBank/DDBJ databases">
        <authorList>
            <person name="Li Z."/>
            <person name="Yang C."/>
        </authorList>
    </citation>
    <scope>NUCLEOTIDE SEQUENCE</scope>
    <source>
        <strain evidence="13">Dzin_1.0</strain>
        <tissue evidence="13">Leaf</tissue>
    </source>
</reference>
<evidence type="ECO:0000256" key="8">
    <source>
        <dbReference type="PROSITE-ProRule" id="PRU00108"/>
    </source>
</evidence>
<feature type="coiled-coil region" evidence="11">
    <location>
        <begin position="90"/>
        <end position="145"/>
    </location>
</feature>
<dbReference type="SUPFAM" id="SSF46689">
    <property type="entry name" value="Homeodomain-like"/>
    <property type="match status" value="1"/>
</dbReference>
<evidence type="ECO:0000313" key="14">
    <source>
        <dbReference type="Proteomes" id="UP001085076"/>
    </source>
</evidence>
<organism evidence="13 14">
    <name type="scientific">Dioscorea zingiberensis</name>
    <dbReference type="NCBI Taxonomy" id="325984"/>
    <lineage>
        <taxon>Eukaryota</taxon>
        <taxon>Viridiplantae</taxon>
        <taxon>Streptophyta</taxon>
        <taxon>Embryophyta</taxon>
        <taxon>Tracheophyta</taxon>
        <taxon>Spermatophyta</taxon>
        <taxon>Magnoliopsida</taxon>
        <taxon>Liliopsida</taxon>
        <taxon>Dioscoreales</taxon>
        <taxon>Dioscoreaceae</taxon>
        <taxon>Dioscorea</taxon>
    </lineage>
</organism>
<accession>A0A9D5C4T1</accession>
<gene>
    <name evidence="13" type="ORF">J5N97_027446</name>
</gene>
<dbReference type="SMART" id="SM00389">
    <property type="entry name" value="HOX"/>
    <property type="match status" value="1"/>
</dbReference>
<keyword evidence="2 10" id="KW-0805">Transcription regulation</keyword>
<feature type="domain" description="Homeobox" evidence="12">
    <location>
        <begin position="38"/>
        <end position="98"/>
    </location>
</feature>
<dbReference type="PRINTS" id="PR00031">
    <property type="entry name" value="HTHREPRESSR"/>
</dbReference>
<evidence type="ECO:0000256" key="5">
    <source>
        <dbReference type="ARBA" id="ARBA00023163"/>
    </source>
</evidence>
<dbReference type="AlphaFoldDB" id="A0A9D5C4T1"/>
<comment type="function">
    <text evidence="10">Transcription factor.</text>
</comment>